<dbReference type="GO" id="GO:0030170">
    <property type="term" value="F:pyridoxal phosphate binding"/>
    <property type="evidence" value="ECO:0007669"/>
    <property type="project" value="InterPro"/>
</dbReference>
<dbReference type="Proteomes" id="UP000608530">
    <property type="component" value="Unassembled WGS sequence"/>
</dbReference>
<dbReference type="PANTHER" id="PTHR43488:SF2">
    <property type="entry name" value="GLUTAMATE-PYRUVATE AMINOTRANSFERASE ALAA"/>
    <property type="match status" value="1"/>
</dbReference>
<evidence type="ECO:0000256" key="6">
    <source>
        <dbReference type="ARBA" id="ARBA00026106"/>
    </source>
</evidence>
<evidence type="ECO:0000313" key="9">
    <source>
        <dbReference type="Proteomes" id="UP000608530"/>
    </source>
</evidence>
<dbReference type="InterPro" id="IPR015422">
    <property type="entry name" value="PyrdxlP-dep_Trfase_small"/>
</dbReference>
<dbReference type="GO" id="GO:0004021">
    <property type="term" value="F:L-alanine:2-oxoglutarate aminotransferase activity"/>
    <property type="evidence" value="ECO:0007669"/>
    <property type="project" value="UniProtKB-EC"/>
</dbReference>
<evidence type="ECO:0000256" key="1">
    <source>
        <dbReference type="ARBA" id="ARBA00001933"/>
    </source>
</evidence>
<dbReference type="SUPFAM" id="SSF53383">
    <property type="entry name" value="PLP-dependent transferases"/>
    <property type="match status" value="1"/>
</dbReference>
<evidence type="ECO:0000256" key="2">
    <source>
        <dbReference type="ARBA" id="ARBA00007441"/>
    </source>
</evidence>
<keyword evidence="9" id="KW-1185">Reference proteome</keyword>
<evidence type="ECO:0000256" key="4">
    <source>
        <dbReference type="ARBA" id="ARBA00022679"/>
    </source>
</evidence>
<keyword evidence="3 8" id="KW-0032">Aminotransferase</keyword>
<protein>
    <recommendedName>
        <fullName evidence="6">alanine transaminase</fullName>
        <ecNumber evidence="6">2.6.1.2</ecNumber>
    </recommendedName>
</protein>
<dbReference type="EC" id="2.6.1.2" evidence="6"/>
<feature type="domain" description="Aminotransferase class I/classII large" evidence="7">
    <location>
        <begin position="34"/>
        <end position="398"/>
    </location>
</feature>
<dbReference type="Gene3D" id="3.40.640.10">
    <property type="entry name" value="Type I PLP-dependent aspartate aminotransferase-like (Major domain)"/>
    <property type="match status" value="1"/>
</dbReference>
<evidence type="ECO:0000259" key="7">
    <source>
        <dbReference type="Pfam" id="PF00155"/>
    </source>
</evidence>
<dbReference type="CDD" id="cd00609">
    <property type="entry name" value="AAT_like"/>
    <property type="match status" value="1"/>
</dbReference>
<comment type="caution">
    <text evidence="8">The sequence shown here is derived from an EMBL/GenBank/DDBJ whole genome shotgun (WGS) entry which is preliminary data.</text>
</comment>
<gene>
    <name evidence="8" type="ORF">JD276_06105</name>
</gene>
<evidence type="ECO:0000256" key="5">
    <source>
        <dbReference type="ARBA" id="ARBA00022898"/>
    </source>
</evidence>
<dbReference type="InterPro" id="IPR015421">
    <property type="entry name" value="PyrdxlP-dep_Trfase_major"/>
</dbReference>
<dbReference type="InterPro" id="IPR004839">
    <property type="entry name" value="Aminotransferase_I/II_large"/>
</dbReference>
<dbReference type="Gene3D" id="3.90.1150.10">
    <property type="entry name" value="Aspartate Aminotransferase, domain 1"/>
    <property type="match status" value="1"/>
</dbReference>
<dbReference type="InterPro" id="IPR051926">
    <property type="entry name" value="Ala_Aminotransferase"/>
</dbReference>
<comment type="cofactor">
    <cofactor evidence="1">
        <name>pyridoxal 5'-phosphate</name>
        <dbReference type="ChEBI" id="CHEBI:597326"/>
    </cofactor>
</comment>
<evidence type="ECO:0000313" key="8">
    <source>
        <dbReference type="EMBL" id="MBK0418606.1"/>
    </source>
</evidence>
<dbReference type="RefSeq" id="WP_200114780.1">
    <property type="nucleotide sequence ID" value="NZ_JAEHOH010000007.1"/>
</dbReference>
<dbReference type="PANTHER" id="PTHR43488">
    <property type="entry name" value="GLUTAMATE-PYRUVATE AMINOTRANSFERASE ALAA"/>
    <property type="match status" value="1"/>
</dbReference>
<comment type="similarity">
    <text evidence="2">Belongs to the class-I pyridoxal-phosphate-dependent aminotransferase family.</text>
</comment>
<dbReference type="InterPro" id="IPR015424">
    <property type="entry name" value="PyrdxlP-dep_Trfase"/>
</dbReference>
<evidence type="ECO:0000256" key="3">
    <source>
        <dbReference type="ARBA" id="ARBA00022576"/>
    </source>
</evidence>
<keyword evidence="4" id="KW-0808">Transferase</keyword>
<name>A0A934Q7N8_9MICO</name>
<accession>A0A934Q7N8</accession>
<proteinExistence type="inferred from homology"/>
<dbReference type="AlphaFoldDB" id="A0A934Q7N8"/>
<dbReference type="Pfam" id="PF00155">
    <property type="entry name" value="Aminotran_1_2"/>
    <property type="match status" value="1"/>
</dbReference>
<reference evidence="8" key="1">
    <citation type="submission" date="2020-12" db="EMBL/GenBank/DDBJ databases">
        <title>Leucobacter sp. CAS1, isolated from Chromium sludge.</title>
        <authorList>
            <person name="Xu Z."/>
        </authorList>
    </citation>
    <scope>NUCLEOTIDE SEQUENCE</scope>
    <source>
        <strain evidence="8">CSA1</strain>
    </source>
</reference>
<sequence length="408" mass="44475">MRPITQSSKLSGVRYDVRGPILQEAERLEREGSEILRLNIGNPAAFGFEAPPEILEAMRASLPHAQGYSDSRGILPAREAVAEHYARLGVEGVRPDDVLIGNGVSELISLVLQALISPGDEILIPSPDYPLWTAQVTLAGGHAVHYPCDEQNGWMPDLGALEQLVTERTKGVVLINPNNPTGAVYSPELVRGFAGFAERHGLVLMADEIYDHILYDGAIHEHAARHARDTLCLTFSGLSKIQRVAGYRTGWVVASGDRSVATDFLEGLALLANMRMCSNVPGQHAIPVALSSASNWSGIADLCAPGGRFCDQRDTAYRLLTGIPGVTCELPGGAMYLFPRLDPARYDIHDDQHFVIQLMRATRVMITNGRGFNLPTPDHVRFVTLPSVEVLTEAIGRIAEYLETVRID</sequence>
<organism evidence="8 9">
    <name type="scientific">Leucobacter chromiisoli</name>
    <dbReference type="NCBI Taxonomy" id="2796471"/>
    <lineage>
        <taxon>Bacteria</taxon>
        <taxon>Bacillati</taxon>
        <taxon>Actinomycetota</taxon>
        <taxon>Actinomycetes</taxon>
        <taxon>Micrococcales</taxon>
        <taxon>Microbacteriaceae</taxon>
        <taxon>Leucobacter</taxon>
    </lineage>
</organism>
<keyword evidence="5" id="KW-0663">Pyridoxal phosphate</keyword>
<dbReference type="EMBL" id="JAEHOH010000007">
    <property type="protein sequence ID" value="MBK0418606.1"/>
    <property type="molecule type" value="Genomic_DNA"/>
</dbReference>